<evidence type="ECO:0000313" key="3">
    <source>
        <dbReference type="Proteomes" id="UP000031112"/>
    </source>
</evidence>
<gene>
    <name evidence="2" type="ORF">TENDBA_0791</name>
</gene>
<dbReference type="EMBL" id="CP007548">
    <property type="protein sequence ID" value="AJB40818.1"/>
    <property type="molecule type" value="Genomic_DNA"/>
</dbReference>
<evidence type="ECO:0000256" key="1">
    <source>
        <dbReference type="SAM" id="Phobius"/>
    </source>
</evidence>
<protein>
    <submittedName>
        <fullName evidence="2">Uncharacterized protein</fullName>
    </submittedName>
</protein>
<proteinExistence type="predicted"/>
<dbReference type="AlphaFoldDB" id="A0AAU8RNN8"/>
<keyword evidence="1" id="KW-0812">Transmembrane</keyword>
<keyword evidence="1" id="KW-1133">Transmembrane helix</keyword>
<accession>A0AAU8RNN8</accession>
<reference evidence="2 3" key="1">
    <citation type="journal article" date="2014" name="PLoS Negl. Trop. Dis.">
        <title>Whole Genome Sequence of the Treponema pallidum subsp. endemicum Strain Bosnia A: The Genome Is Related to Yaws Treponemes but Contains Few Loci Similar to Syphilis Treponemes.</title>
        <authorList>
            <person name="Staudova B."/>
            <person name="Strouhal M."/>
            <person name="Zobanikova M."/>
            <person name="Cejkova D."/>
            <person name="Fulton L.L."/>
            <person name="Chen L."/>
            <person name="Giacani L."/>
            <person name="Centurion-Lara A."/>
            <person name="Bruisten S.M."/>
            <person name="Sodergren E."/>
            <person name="Weinstock G.M."/>
            <person name="Smajs D."/>
        </authorList>
    </citation>
    <scope>NUCLEOTIDE SEQUENCE [LARGE SCALE GENOMIC DNA]</scope>
    <source>
        <strain evidence="2 3">Bosnia A</strain>
    </source>
</reference>
<feature type="transmembrane region" description="Helical" evidence="1">
    <location>
        <begin position="15"/>
        <end position="33"/>
    </location>
</feature>
<sequence length="89" mass="9446">MREHSAHVVIDDHEALLLLVLSSGPAALASLPLHSVLGKGYRNTPGALEEKAVRISCVRECLNVVQIGGRIPVLLTSAAELPRLGSCVR</sequence>
<keyword evidence="1" id="KW-0472">Membrane</keyword>
<dbReference type="Proteomes" id="UP000031112">
    <property type="component" value="Chromosome"/>
</dbReference>
<evidence type="ECO:0000313" key="2">
    <source>
        <dbReference type="EMBL" id="AJB40818.1"/>
    </source>
</evidence>
<name>A0AAU8RNN8_TREPL</name>
<organism evidence="2 3">
    <name type="scientific">Treponema pallidum subsp. endemicum str. Bosnia A</name>
    <dbReference type="NCBI Taxonomy" id="1155776"/>
    <lineage>
        <taxon>Bacteria</taxon>
        <taxon>Pseudomonadati</taxon>
        <taxon>Spirochaetota</taxon>
        <taxon>Spirochaetia</taxon>
        <taxon>Spirochaetales</taxon>
        <taxon>Treponemataceae</taxon>
        <taxon>Treponema</taxon>
    </lineage>
</organism>